<keyword evidence="1" id="KW-0238">DNA-binding</keyword>
<dbReference type="Gene3D" id="1.10.150.130">
    <property type="match status" value="1"/>
</dbReference>
<dbReference type="GO" id="GO:0006310">
    <property type="term" value="P:DNA recombination"/>
    <property type="evidence" value="ECO:0007669"/>
    <property type="project" value="UniProtKB-KW"/>
</dbReference>
<proteinExistence type="predicted"/>
<dbReference type="InterPro" id="IPR010998">
    <property type="entry name" value="Integrase_recombinase_N"/>
</dbReference>
<comment type="caution">
    <text evidence="4">The sequence shown here is derived from an EMBL/GenBank/DDBJ whole genome shotgun (WGS) entry which is preliminary data.</text>
</comment>
<dbReference type="Gene3D" id="1.10.443.10">
    <property type="entry name" value="Intergrase catalytic core"/>
    <property type="match status" value="1"/>
</dbReference>
<dbReference type="RefSeq" id="WP_123126139.1">
    <property type="nucleotide sequence ID" value="NZ_RJJD01000003.1"/>
</dbReference>
<evidence type="ECO:0000259" key="3">
    <source>
        <dbReference type="PROSITE" id="PS51898"/>
    </source>
</evidence>
<accession>A0A3M9MU84</accession>
<dbReference type="PANTHER" id="PTHR30349">
    <property type="entry name" value="PHAGE INTEGRASE-RELATED"/>
    <property type="match status" value="1"/>
</dbReference>
<dbReference type="InterPro" id="IPR013762">
    <property type="entry name" value="Integrase-like_cat_sf"/>
</dbReference>
<dbReference type="Pfam" id="PF13102">
    <property type="entry name" value="Phage_int_SAM_5"/>
    <property type="match status" value="1"/>
</dbReference>
<evidence type="ECO:0000313" key="4">
    <source>
        <dbReference type="EMBL" id="RNI29080.1"/>
    </source>
</evidence>
<gene>
    <name evidence="4" type="ORF">EFB08_06520</name>
</gene>
<name>A0A3M9MU84_9BACT</name>
<dbReference type="InterPro" id="IPR011010">
    <property type="entry name" value="DNA_brk_join_enz"/>
</dbReference>
<organism evidence="4 5">
    <name type="scientific">Rufibacter latericius</name>
    <dbReference type="NCBI Taxonomy" id="2487040"/>
    <lineage>
        <taxon>Bacteria</taxon>
        <taxon>Pseudomonadati</taxon>
        <taxon>Bacteroidota</taxon>
        <taxon>Cytophagia</taxon>
        <taxon>Cytophagales</taxon>
        <taxon>Hymenobacteraceae</taxon>
        <taxon>Rufibacter</taxon>
    </lineage>
</organism>
<keyword evidence="2" id="KW-0233">DNA recombination</keyword>
<sequence>MGSKQKNFKVINNHLRRFELLVGEKLEAARVAKRKLLKEQLRAKVLEELQPEKLLREQENAKGTHHEPVTFRDWYEVWAKNNRGRVSEKHLKNGRTVVEHLEKFAGEGFTPSVINEAFIADYHEYLAETEEIFDRTAAKHIGCIKSTLTQAGINVHGLDWLDIAATKSSAGIVFTREEQAKIAAFDPETASAEALAGLPKEAGEKSKELRSQDLRARRASLSLAKDLMVFIFKTGPRWSDLHNLDPSNVYDFDLPGGQAVKVLEYYQIKGGKQREFPCRVALDQEAAAIVAKYQGKQKKLLPVPSNQKLNEALKEVCRLAGIKAPVKRVRYKHGKRVEKSFEKWELASCHRCRATCATNLFEGGANDRTVQDVLGHDDPRSTRIYVRNADREQFAKTLAAFERIAKK</sequence>
<dbReference type="GO" id="GO:0003677">
    <property type="term" value="F:DNA binding"/>
    <property type="evidence" value="ECO:0007669"/>
    <property type="project" value="UniProtKB-KW"/>
</dbReference>
<reference evidence="4 5" key="1">
    <citation type="submission" date="2018-11" db="EMBL/GenBank/DDBJ databases">
        <title>Rufibacter latericius sp. nov., isolated from water in Baiyang Lake.</title>
        <authorList>
            <person name="Yang Y."/>
        </authorList>
    </citation>
    <scope>NUCLEOTIDE SEQUENCE [LARGE SCALE GENOMIC DNA]</scope>
    <source>
        <strain evidence="4 5">R-22-1c-1</strain>
    </source>
</reference>
<evidence type="ECO:0000256" key="2">
    <source>
        <dbReference type="ARBA" id="ARBA00023172"/>
    </source>
</evidence>
<evidence type="ECO:0000256" key="1">
    <source>
        <dbReference type="ARBA" id="ARBA00023125"/>
    </source>
</evidence>
<dbReference type="InterPro" id="IPR050090">
    <property type="entry name" value="Tyrosine_recombinase_XerCD"/>
</dbReference>
<dbReference type="Proteomes" id="UP000272117">
    <property type="component" value="Unassembled WGS sequence"/>
</dbReference>
<keyword evidence="5" id="KW-1185">Reference proteome</keyword>
<dbReference type="EMBL" id="RJJD01000003">
    <property type="protein sequence ID" value="RNI29080.1"/>
    <property type="molecule type" value="Genomic_DNA"/>
</dbReference>
<dbReference type="AlphaFoldDB" id="A0A3M9MU84"/>
<dbReference type="PROSITE" id="PS51898">
    <property type="entry name" value="TYR_RECOMBINASE"/>
    <property type="match status" value="1"/>
</dbReference>
<dbReference type="GO" id="GO:0015074">
    <property type="term" value="P:DNA integration"/>
    <property type="evidence" value="ECO:0007669"/>
    <property type="project" value="InterPro"/>
</dbReference>
<dbReference type="Pfam" id="PF00589">
    <property type="entry name" value="Phage_integrase"/>
    <property type="match status" value="1"/>
</dbReference>
<dbReference type="InterPro" id="IPR002104">
    <property type="entry name" value="Integrase_catalytic"/>
</dbReference>
<protein>
    <recommendedName>
        <fullName evidence="3">Tyr recombinase domain-containing protein</fullName>
    </recommendedName>
</protein>
<feature type="domain" description="Tyr recombinase" evidence="3">
    <location>
        <begin position="204"/>
        <end position="399"/>
    </location>
</feature>
<dbReference type="SUPFAM" id="SSF56349">
    <property type="entry name" value="DNA breaking-rejoining enzymes"/>
    <property type="match status" value="1"/>
</dbReference>
<evidence type="ECO:0000313" key="5">
    <source>
        <dbReference type="Proteomes" id="UP000272117"/>
    </source>
</evidence>
<dbReference type="InterPro" id="IPR025269">
    <property type="entry name" value="SAM-like_dom"/>
</dbReference>